<name>A0A4S4F2K4_CAMSN</name>
<gene>
    <name evidence="2" type="ORF">TEA_019520</name>
</gene>
<evidence type="ECO:0000313" key="2">
    <source>
        <dbReference type="EMBL" id="THG23723.1"/>
    </source>
</evidence>
<dbReference type="GO" id="GO:0009535">
    <property type="term" value="C:chloroplast thylakoid membrane"/>
    <property type="evidence" value="ECO:0007669"/>
    <property type="project" value="TreeGrafter"/>
</dbReference>
<evidence type="ECO:0000256" key="1">
    <source>
        <dbReference type="SAM" id="Phobius"/>
    </source>
</evidence>
<keyword evidence="3" id="KW-1185">Reference proteome</keyword>
<proteinExistence type="predicted"/>
<keyword evidence="1" id="KW-1133">Transmembrane helix</keyword>
<dbReference type="InterPro" id="IPR033344">
    <property type="entry name" value="CURT1"/>
</dbReference>
<comment type="caution">
    <text evidence="2">The sequence shown here is derived from an EMBL/GenBank/DDBJ whole genome shotgun (WGS) entry which is preliminary data.</text>
</comment>
<reference evidence="2 3" key="1">
    <citation type="journal article" date="2018" name="Proc. Natl. Acad. Sci. U.S.A.">
        <title>Draft genome sequence of Camellia sinensis var. sinensis provides insights into the evolution of the tea genome and tea quality.</title>
        <authorList>
            <person name="Wei C."/>
            <person name="Yang H."/>
            <person name="Wang S."/>
            <person name="Zhao J."/>
            <person name="Liu C."/>
            <person name="Gao L."/>
            <person name="Xia E."/>
            <person name="Lu Y."/>
            <person name="Tai Y."/>
            <person name="She G."/>
            <person name="Sun J."/>
            <person name="Cao H."/>
            <person name="Tong W."/>
            <person name="Gao Q."/>
            <person name="Li Y."/>
            <person name="Deng W."/>
            <person name="Jiang X."/>
            <person name="Wang W."/>
            <person name="Chen Q."/>
            <person name="Zhang S."/>
            <person name="Li H."/>
            <person name="Wu J."/>
            <person name="Wang P."/>
            <person name="Li P."/>
            <person name="Shi C."/>
            <person name="Zheng F."/>
            <person name="Jian J."/>
            <person name="Huang B."/>
            <person name="Shan D."/>
            <person name="Shi M."/>
            <person name="Fang C."/>
            <person name="Yue Y."/>
            <person name="Li F."/>
            <person name="Li D."/>
            <person name="Wei S."/>
            <person name="Han B."/>
            <person name="Jiang C."/>
            <person name="Yin Y."/>
            <person name="Xia T."/>
            <person name="Zhang Z."/>
            <person name="Bennetzen J.L."/>
            <person name="Zhao S."/>
            <person name="Wan X."/>
        </authorList>
    </citation>
    <scope>NUCLEOTIDE SEQUENCE [LARGE SCALE GENOMIC DNA]</scope>
    <source>
        <strain evidence="3">cv. Shuchazao</strain>
        <tissue evidence="2">Leaf</tissue>
    </source>
</reference>
<evidence type="ECO:0000313" key="3">
    <source>
        <dbReference type="Proteomes" id="UP000306102"/>
    </source>
</evidence>
<protein>
    <recommendedName>
        <fullName evidence="4">Cyanobacterial aminoacyl-tRNA synthetase CAAD domain-containing protein</fullName>
    </recommendedName>
</protein>
<keyword evidence="1" id="KW-0812">Transmembrane</keyword>
<dbReference type="PANTHER" id="PTHR33222:SF4">
    <property type="entry name" value="PROTEIN CURVATURE THYLAKOID 1A, CHLOROPLASTIC"/>
    <property type="match status" value="1"/>
</dbReference>
<sequence length="215" mass="22809">MASTSMAATATLMPCRLPSTTTANYPPRCSSLPSLPPLLLSTPTFSTSLKQLSQATSLEESSPLVDAGKLFSDLKEKVRSKSGTIPKKRKLETISQFVFPLLSVTTSFDLMEDKSTVILYGGGAIVAVWLSSIFIGAINSVPLVASKAHGVGTAWIYWMVCLPVPSLQAGAPFWNGGADDFEDISEANVTPASMRWGRQNTAVGSEVDNSYGAAL</sequence>
<dbReference type="Proteomes" id="UP000306102">
    <property type="component" value="Unassembled WGS sequence"/>
</dbReference>
<keyword evidence="1" id="KW-0472">Membrane</keyword>
<dbReference type="AlphaFoldDB" id="A0A4S4F2K4"/>
<dbReference type="EMBL" id="SDRB02000199">
    <property type="protein sequence ID" value="THG23723.1"/>
    <property type="molecule type" value="Genomic_DNA"/>
</dbReference>
<feature type="transmembrane region" description="Helical" evidence="1">
    <location>
        <begin position="117"/>
        <end position="138"/>
    </location>
</feature>
<accession>A0A4S4F2K4</accession>
<dbReference type="PANTHER" id="PTHR33222">
    <property type="match status" value="1"/>
</dbReference>
<evidence type="ECO:0008006" key="4">
    <source>
        <dbReference type="Google" id="ProtNLM"/>
    </source>
</evidence>
<organism evidence="2 3">
    <name type="scientific">Camellia sinensis var. sinensis</name>
    <name type="common">China tea</name>
    <dbReference type="NCBI Taxonomy" id="542762"/>
    <lineage>
        <taxon>Eukaryota</taxon>
        <taxon>Viridiplantae</taxon>
        <taxon>Streptophyta</taxon>
        <taxon>Embryophyta</taxon>
        <taxon>Tracheophyta</taxon>
        <taxon>Spermatophyta</taxon>
        <taxon>Magnoliopsida</taxon>
        <taxon>eudicotyledons</taxon>
        <taxon>Gunneridae</taxon>
        <taxon>Pentapetalae</taxon>
        <taxon>asterids</taxon>
        <taxon>Ericales</taxon>
        <taxon>Theaceae</taxon>
        <taxon>Camellia</taxon>
    </lineage>
</organism>